<dbReference type="InterPro" id="IPR052942">
    <property type="entry name" value="LPS_cholinephosphotransferase"/>
</dbReference>
<dbReference type="AlphaFoldDB" id="A0A7G9QTN4"/>
<organism evidence="1 2">
    <name type="scientific">Thermomonas brevis</name>
    <dbReference type="NCBI Taxonomy" id="215691"/>
    <lineage>
        <taxon>Bacteria</taxon>
        <taxon>Pseudomonadati</taxon>
        <taxon>Pseudomonadota</taxon>
        <taxon>Gammaproteobacteria</taxon>
        <taxon>Lysobacterales</taxon>
        <taxon>Lysobacteraceae</taxon>
        <taxon>Thermomonas</taxon>
    </lineage>
</organism>
<evidence type="ECO:0000313" key="1">
    <source>
        <dbReference type="EMBL" id="QNN46709.1"/>
    </source>
</evidence>
<dbReference type="RefSeq" id="WP_187570473.1">
    <property type="nucleotide sequence ID" value="NZ_CP060711.1"/>
</dbReference>
<dbReference type="EMBL" id="CP060711">
    <property type="protein sequence ID" value="QNN46709.1"/>
    <property type="molecule type" value="Genomic_DNA"/>
</dbReference>
<keyword evidence="2" id="KW-1185">Reference proteome</keyword>
<evidence type="ECO:0008006" key="3">
    <source>
        <dbReference type="Google" id="ProtNLM"/>
    </source>
</evidence>
<dbReference type="PANTHER" id="PTHR43404:SF1">
    <property type="entry name" value="MNN4P"/>
    <property type="match status" value="1"/>
</dbReference>
<dbReference type="PANTHER" id="PTHR43404">
    <property type="entry name" value="LIPOPOLYSACCHARIDE CHOLINEPHOSPHOTRANSFERASE LICD"/>
    <property type="match status" value="1"/>
</dbReference>
<protein>
    <recommendedName>
        <fullName evidence="3">LicD family protein</fullName>
    </recommendedName>
</protein>
<evidence type="ECO:0000313" key="2">
    <source>
        <dbReference type="Proteomes" id="UP000515977"/>
    </source>
</evidence>
<proteinExistence type="predicted"/>
<dbReference type="Proteomes" id="UP000515977">
    <property type="component" value="Chromosome"/>
</dbReference>
<gene>
    <name evidence="1" type="ORF">H9L17_00495</name>
</gene>
<dbReference type="KEGG" id="tbv:H9L17_00495"/>
<sequence length="544" mass="61010">MRVKTIDWERLPRIDRLLREQRYEELETVLAEHSSQDLLSDEALMAARAMNLAPTVIYLATLGIENLPAPGQRAMWMEVYRTLGRKAPTEGFLALPKRLPARWVAQNAISGRKPDLATLRQCKGKLHDWRDAFELAVDQGHYELLECMTSHLLAQATSVDDWLELAGMLMERDSMLNTRIDMLPLARSLLRICKRLPDRGLMYTRTMLALKAANYFRLGGANAQAIAAAEFISDPDHQLLKMILISEAYCHLGDLPRSIEWIDRLLRAAATQPKHADEIRIWYEKNDRLKEQASSFNPESAGEALVALQRLLDRSGHKAFLVSGTLLGYAREGRLLAHDKDIDVGVMNWESQFDIVMALAESDQFALNTRTMVGAQTYALVVLHLPTGITIDVFLYHPEGDKLVTGVQSQFGYLQKFAFTPFGLEQVDFLGIKVYVPDDVDRNLTENFGAGWRTPDPGYLSHLESPSTMDVGGLVYQLVGRQNCLMAIQRGKPDKLLRALTLLERVQGEPCGMKPDLVEGLRRLGMDFPQSPVASGPEQAEAAA</sequence>
<name>A0A7G9QTN4_9GAMM</name>
<accession>A0A7G9QTN4</accession>
<reference evidence="1 2" key="1">
    <citation type="submission" date="2020-08" db="EMBL/GenBank/DDBJ databases">
        <title>Genome sequence of Thermomonas brevis KACC 16975T.</title>
        <authorList>
            <person name="Hyun D.-W."/>
            <person name="Bae J.-W."/>
        </authorList>
    </citation>
    <scope>NUCLEOTIDE SEQUENCE [LARGE SCALE GENOMIC DNA]</scope>
    <source>
        <strain evidence="1 2">KACC 16975</strain>
    </source>
</reference>